<gene>
    <name evidence="1" type="ORF">GOMPHAMPRED_004767</name>
</gene>
<reference evidence="1" key="1">
    <citation type="submission" date="2021-03" db="EMBL/GenBank/DDBJ databases">
        <authorList>
            <person name="Tagirdzhanova G."/>
        </authorList>
    </citation>
    <scope>NUCLEOTIDE SEQUENCE</scope>
</reference>
<protein>
    <submittedName>
        <fullName evidence="1">Uncharacterized protein</fullName>
    </submittedName>
</protein>
<accession>A0A8H3EGX7</accession>
<keyword evidence="2" id="KW-1185">Reference proteome</keyword>
<sequence>MYETPKALLQEWDAGIVHVRCPYCSQLESQKFIGYEPRSWDSYCGTGRYSIEFPVNGAWELDKSAEKYINPLAYQASPPTSFERISISGSEADAVLKRPFGFEDIGARCDLRKAVYPVQTLNGEYWINKVSQLVQSIGHQLPAENNQELVSHAEKQLIAKFIDLHVWLPEEIHLDKELRREVDQINMRYWWLKSSSSVVRTLEQLEREIAVTDTSAGFDNTVLQQQIAELRRHSDVLQYEELKMRLERKQGEVKRQQNLLDLSRIQPTRGVKEATIHITSPEYTVCDDCRYFVANVNAAFGINIVLEEHYNV</sequence>
<dbReference type="Proteomes" id="UP000664169">
    <property type="component" value="Unassembled WGS sequence"/>
</dbReference>
<dbReference type="AlphaFoldDB" id="A0A8H3EGX7"/>
<dbReference type="EMBL" id="CAJPDQ010000003">
    <property type="protein sequence ID" value="CAF9906526.1"/>
    <property type="molecule type" value="Genomic_DNA"/>
</dbReference>
<evidence type="ECO:0000313" key="2">
    <source>
        <dbReference type="Proteomes" id="UP000664169"/>
    </source>
</evidence>
<name>A0A8H3EGX7_9LECA</name>
<evidence type="ECO:0000313" key="1">
    <source>
        <dbReference type="EMBL" id="CAF9906526.1"/>
    </source>
</evidence>
<proteinExistence type="predicted"/>
<organism evidence="1 2">
    <name type="scientific">Gomphillus americanus</name>
    <dbReference type="NCBI Taxonomy" id="1940652"/>
    <lineage>
        <taxon>Eukaryota</taxon>
        <taxon>Fungi</taxon>
        <taxon>Dikarya</taxon>
        <taxon>Ascomycota</taxon>
        <taxon>Pezizomycotina</taxon>
        <taxon>Lecanoromycetes</taxon>
        <taxon>OSLEUM clade</taxon>
        <taxon>Ostropomycetidae</taxon>
        <taxon>Ostropales</taxon>
        <taxon>Graphidaceae</taxon>
        <taxon>Gomphilloideae</taxon>
        <taxon>Gomphillus</taxon>
    </lineage>
</organism>
<dbReference type="OrthoDB" id="341259at2759"/>
<comment type="caution">
    <text evidence="1">The sequence shown here is derived from an EMBL/GenBank/DDBJ whole genome shotgun (WGS) entry which is preliminary data.</text>
</comment>